<feature type="domain" description="Metallo-beta-lactamase" evidence="6">
    <location>
        <begin position="98"/>
        <end position="304"/>
    </location>
</feature>
<dbReference type="RefSeq" id="WP_309298741.1">
    <property type="nucleotide sequence ID" value="NZ_BSFN01000002.1"/>
</dbReference>
<evidence type="ECO:0000256" key="5">
    <source>
        <dbReference type="SAM" id="SignalP"/>
    </source>
</evidence>
<keyword evidence="3" id="KW-0378">Hydrolase</keyword>
<proteinExistence type="inferred from homology"/>
<feature type="chain" id="PRO_5040745638" evidence="5">
    <location>
        <begin position="35"/>
        <end position="331"/>
    </location>
</feature>
<dbReference type="CDD" id="cd07720">
    <property type="entry name" value="OPHC2-like_MBL-fold"/>
    <property type="match status" value="1"/>
</dbReference>
<dbReference type="PANTHER" id="PTHR42978:SF6">
    <property type="entry name" value="QUORUM-QUENCHING LACTONASE YTNP-RELATED"/>
    <property type="match status" value="1"/>
</dbReference>
<evidence type="ECO:0000256" key="2">
    <source>
        <dbReference type="ARBA" id="ARBA00022723"/>
    </source>
</evidence>
<evidence type="ECO:0000313" key="8">
    <source>
        <dbReference type="Proteomes" id="UP001143328"/>
    </source>
</evidence>
<gene>
    <name evidence="7" type="ORF">GCM10017655_08760</name>
</gene>
<evidence type="ECO:0000256" key="4">
    <source>
        <dbReference type="ARBA" id="ARBA00022833"/>
    </source>
</evidence>
<dbReference type="SMART" id="SM00849">
    <property type="entry name" value="Lactamase_B"/>
    <property type="match status" value="1"/>
</dbReference>
<dbReference type="InterPro" id="IPR051013">
    <property type="entry name" value="MBL_superfamily_lactonases"/>
</dbReference>
<dbReference type="SUPFAM" id="SSF56281">
    <property type="entry name" value="Metallo-hydrolase/oxidoreductase"/>
    <property type="match status" value="1"/>
</dbReference>
<dbReference type="InterPro" id="IPR001279">
    <property type="entry name" value="Metallo-B-lactamas"/>
</dbReference>
<accession>A0A9W6K5D0</accession>
<evidence type="ECO:0000259" key="6">
    <source>
        <dbReference type="SMART" id="SM00849"/>
    </source>
</evidence>
<dbReference type="AlphaFoldDB" id="A0A9W6K5D0"/>
<dbReference type="PANTHER" id="PTHR42978">
    <property type="entry name" value="QUORUM-QUENCHING LACTONASE YTNP-RELATED-RELATED"/>
    <property type="match status" value="1"/>
</dbReference>
<protein>
    <submittedName>
        <fullName evidence="7">MBL fold metallo-hydrolase</fullName>
    </submittedName>
</protein>
<comment type="caution">
    <text evidence="7">The sequence shown here is derived from an EMBL/GenBank/DDBJ whole genome shotgun (WGS) entry which is preliminary data.</text>
</comment>
<organism evidence="7 8">
    <name type="scientific">Pseudomonas turukhanskensis</name>
    <dbReference type="NCBI Taxonomy" id="1806536"/>
    <lineage>
        <taxon>Bacteria</taxon>
        <taxon>Pseudomonadati</taxon>
        <taxon>Pseudomonadota</taxon>
        <taxon>Gammaproteobacteria</taxon>
        <taxon>Pseudomonadales</taxon>
        <taxon>Pseudomonadaceae</taxon>
        <taxon>Pseudomonas</taxon>
    </lineage>
</organism>
<evidence type="ECO:0000256" key="1">
    <source>
        <dbReference type="ARBA" id="ARBA00007749"/>
    </source>
</evidence>
<dbReference type="Proteomes" id="UP001143328">
    <property type="component" value="Unassembled WGS sequence"/>
</dbReference>
<keyword evidence="5" id="KW-0732">Signal</keyword>
<reference evidence="7" key="2">
    <citation type="submission" date="2023-01" db="EMBL/GenBank/DDBJ databases">
        <authorList>
            <person name="Sun Q."/>
            <person name="Evtushenko L."/>
        </authorList>
    </citation>
    <scope>NUCLEOTIDE SEQUENCE</scope>
    <source>
        <strain evidence="7">VKM B-2935</strain>
    </source>
</reference>
<keyword evidence="2" id="KW-0479">Metal-binding</keyword>
<reference evidence="7" key="1">
    <citation type="journal article" date="2014" name="Int. J. Syst. Evol. Microbiol.">
        <title>Complete genome sequence of Corynebacterium casei LMG S-19264T (=DSM 44701T), isolated from a smear-ripened cheese.</title>
        <authorList>
            <consortium name="US DOE Joint Genome Institute (JGI-PGF)"/>
            <person name="Walter F."/>
            <person name="Albersmeier A."/>
            <person name="Kalinowski J."/>
            <person name="Ruckert C."/>
        </authorList>
    </citation>
    <scope>NUCLEOTIDE SEQUENCE</scope>
    <source>
        <strain evidence="7">VKM B-2935</strain>
    </source>
</reference>
<dbReference type="InterPro" id="IPR036866">
    <property type="entry name" value="RibonucZ/Hydroxyglut_hydro"/>
</dbReference>
<sequence>MKNPLCCTAHQALLLIVLALMCAFSLIHPGLAIAAPVAKQNTQVPGYYRMALGDFEVTALYDGFNLINNKLLKGASAETIQSSQARAFLDATNGVQTAVNAFLINTGEHLVLVDSGAGKCLTDKLGNVQRDIEAAGYTLEQVDTVLLTHMHPDHACGVLDSKGERAFPNATLMLNKTEADYWLNPELLAKAPADKQARLKMIAASAAPYKAAGKLKLFTDGSEVLPGVKDLALHGHTPGHSGYMFTSKGQNLLVWGDVVHSHSIQFAHPQVAIEFDSDAKQAIATRKHIFAEAAAKKFLVAGAHLPFPGIGHVRLKGTGFAWVPVEFAPLP</sequence>
<feature type="signal peptide" evidence="5">
    <location>
        <begin position="1"/>
        <end position="34"/>
    </location>
</feature>
<evidence type="ECO:0000313" key="7">
    <source>
        <dbReference type="EMBL" id="GLK87814.1"/>
    </source>
</evidence>
<comment type="similarity">
    <text evidence="1">Belongs to the metallo-beta-lactamase superfamily.</text>
</comment>
<dbReference type="EMBL" id="BSFN01000002">
    <property type="protein sequence ID" value="GLK87814.1"/>
    <property type="molecule type" value="Genomic_DNA"/>
</dbReference>
<keyword evidence="4" id="KW-0862">Zinc</keyword>
<dbReference type="GO" id="GO:0046872">
    <property type="term" value="F:metal ion binding"/>
    <property type="evidence" value="ECO:0007669"/>
    <property type="project" value="UniProtKB-KW"/>
</dbReference>
<evidence type="ECO:0000256" key="3">
    <source>
        <dbReference type="ARBA" id="ARBA00022801"/>
    </source>
</evidence>
<dbReference type="GO" id="GO:0016787">
    <property type="term" value="F:hydrolase activity"/>
    <property type="evidence" value="ECO:0007669"/>
    <property type="project" value="UniProtKB-KW"/>
</dbReference>
<dbReference type="Gene3D" id="3.60.15.10">
    <property type="entry name" value="Ribonuclease Z/Hydroxyacylglutathione hydrolase-like"/>
    <property type="match status" value="1"/>
</dbReference>
<dbReference type="Pfam" id="PF00753">
    <property type="entry name" value="Lactamase_B"/>
    <property type="match status" value="1"/>
</dbReference>
<name>A0A9W6K5D0_9PSED</name>
<keyword evidence="8" id="KW-1185">Reference proteome</keyword>